<dbReference type="AlphaFoldDB" id="A0A8I0G795"/>
<gene>
    <name evidence="5" type="ORF">H8R10_02570</name>
</gene>
<comment type="caution">
    <text evidence="5">The sequence shown here is derived from an EMBL/GenBank/DDBJ whole genome shotgun (WGS) entry which is preliminary data.</text>
</comment>
<dbReference type="PANTHER" id="PTHR43792:SF8">
    <property type="entry name" value="[RIBOSOMAL PROTEIN US5]-ALANINE N-ACETYLTRANSFERASE"/>
    <property type="match status" value="1"/>
</dbReference>
<evidence type="ECO:0000313" key="6">
    <source>
        <dbReference type="Proteomes" id="UP000627538"/>
    </source>
</evidence>
<dbReference type="InterPro" id="IPR016181">
    <property type="entry name" value="Acyl_CoA_acyltransferase"/>
</dbReference>
<organism evidence="5 6">
    <name type="scientific">Nanchangia anserum</name>
    <dbReference type="NCBI Taxonomy" id="2692125"/>
    <lineage>
        <taxon>Bacteria</taxon>
        <taxon>Bacillati</taxon>
        <taxon>Actinomycetota</taxon>
        <taxon>Actinomycetes</taxon>
        <taxon>Actinomycetales</taxon>
        <taxon>Actinomycetaceae</taxon>
        <taxon>Nanchangia</taxon>
    </lineage>
</organism>
<protein>
    <submittedName>
        <fullName evidence="5">GNAT family N-acetyltransferase</fullName>
    </submittedName>
</protein>
<keyword evidence="2" id="KW-0012">Acyltransferase</keyword>
<evidence type="ECO:0000256" key="2">
    <source>
        <dbReference type="ARBA" id="ARBA00023315"/>
    </source>
</evidence>
<dbReference type="GO" id="GO:0008999">
    <property type="term" value="F:protein-N-terminal-alanine acetyltransferase activity"/>
    <property type="evidence" value="ECO:0007669"/>
    <property type="project" value="TreeGrafter"/>
</dbReference>
<feature type="domain" description="N-acetyltransferase" evidence="4">
    <location>
        <begin position="40"/>
        <end position="209"/>
    </location>
</feature>
<comment type="similarity">
    <text evidence="3">Belongs to the acetyltransferase family. RimJ subfamily.</text>
</comment>
<keyword evidence="1 5" id="KW-0808">Transferase</keyword>
<dbReference type="PROSITE" id="PS51186">
    <property type="entry name" value="GNAT"/>
    <property type="match status" value="1"/>
</dbReference>
<dbReference type="InterPro" id="IPR051531">
    <property type="entry name" value="N-acetyltransferase"/>
</dbReference>
<sequence length="224" mass="24998">MSTRIGDWWWQTTHPPLEAREENVVGRGLIRSGADTISTVSIREMRGEDFATVERVRLDNRRWLAPWDATVAPGYPTTVPSMSEYARYARGLVRRQLLLPLAVCVDDEQIGQITIFDIVRGACHSGAIGYWVSESVARRGIMTLALSMALDVAFVDLGLHRVEINICPSNAPSLGLARKLGMRHEGVRRRYIHIGSHWADHVSFALTAEDIPEGGFVHALTRGR</sequence>
<evidence type="ECO:0000256" key="3">
    <source>
        <dbReference type="ARBA" id="ARBA00038502"/>
    </source>
</evidence>
<dbReference type="EMBL" id="JACRUO010000001">
    <property type="protein sequence ID" value="MBD3689117.1"/>
    <property type="molecule type" value="Genomic_DNA"/>
</dbReference>
<reference evidence="5 6" key="1">
    <citation type="submission" date="2020-08" db="EMBL/GenBank/DDBJ databases">
        <title>Winkia gen. nov., sp. nov., isolated from faeces of the Anser albifrons in China.</title>
        <authorList>
            <person name="Liu Q."/>
        </authorList>
    </citation>
    <scope>NUCLEOTIDE SEQUENCE [LARGE SCALE GENOMIC DNA]</scope>
    <source>
        <strain evidence="5 6">C62</strain>
    </source>
</reference>
<name>A0A8I0G795_9ACTO</name>
<dbReference type="Proteomes" id="UP000627538">
    <property type="component" value="Unassembled WGS sequence"/>
</dbReference>
<accession>A0A8I0G795</accession>
<dbReference type="Pfam" id="PF13302">
    <property type="entry name" value="Acetyltransf_3"/>
    <property type="match status" value="1"/>
</dbReference>
<keyword evidence="6" id="KW-1185">Reference proteome</keyword>
<evidence type="ECO:0000259" key="4">
    <source>
        <dbReference type="PROSITE" id="PS51186"/>
    </source>
</evidence>
<dbReference type="PANTHER" id="PTHR43792">
    <property type="entry name" value="GNAT FAMILY, PUTATIVE (AFU_ORTHOLOGUE AFUA_3G00765)-RELATED-RELATED"/>
    <property type="match status" value="1"/>
</dbReference>
<dbReference type="GO" id="GO:0005737">
    <property type="term" value="C:cytoplasm"/>
    <property type="evidence" value="ECO:0007669"/>
    <property type="project" value="TreeGrafter"/>
</dbReference>
<dbReference type="SUPFAM" id="SSF55729">
    <property type="entry name" value="Acyl-CoA N-acyltransferases (Nat)"/>
    <property type="match status" value="1"/>
</dbReference>
<dbReference type="InterPro" id="IPR000182">
    <property type="entry name" value="GNAT_dom"/>
</dbReference>
<dbReference type="Gene3D" id="3.40.630.30">
    <property type="match status" value="1"/>
</dbReference>
<evidence type="ECO:0000256" key="1">
    <source>
        <dbReference type="ARBA" id="ARBA00022679"/>
    </source>
</evidence>
<dbReference type="RefSeq" id="WP_191071188.1">
    <property type="nucleotide sequence ID" value="NZ_CP060506.1"/>
</dbReference>
<proteinExistence type="inferred from homology"/>
<evidence type="ECO:0000313" key="5">
    <source>
        <dbReference type="EMBL" id="MBD3689117.1"/>
    </source>
</evidence>